<dbReference type="GO" id="GO:0016853">
    <property type="term" value="F:isomerase activity"/>
    <property type="evidence" value="ECO:0007669"/>
    <property type="project" value="UniProtKB-KW"/>
</dbReference>
<dbReference type="GO" id="GO:0005737">
    <property type="term" value="C:cytoplasm"/>
    <property type="evidence" value="ECO:0007669"/>
    <property type="project" value="TreeGrafter"/>
</dbReference>
<comment type="similarity">
    <text evidence="1">Belongs to the PhzF family.</text>
</comment>
<evidence type="ECO:0000313" key="5">
    <source>
        <dbReference type="Proteomes" id="UP000030980"/>
    </source>
</evidence>
<dbReference type="EMBL" id="JTAK01000002">
    <property type="protein sequence ID" value="KHO65306.1"/>
    <property type="molecule type" value="Genomic_DNA"/>
</dbReference>
<evidence type="ECO:0000256" key="3">
    <source>
        <dbReference type="PIRSR" id="PIRSR016184-1"/>
    </source>
</evidence>
<keyword evidence="5" id="KW-1185">Reference proteome</keyword>
<dbReference type="STRING" id="706570.PT85_04230"/>
<dbReference type="InterPro" id="IPR003719">
    <property type="entry name" value="Phenazine_PhzF-like"/>
</dbReference>
<name>A0A0B3BW85_9PSED</name>
<sequence>MKTLPFHQVDAFSDRPFAGNPAIVYRLDAWLPDARMQQIAAEHNLAETAFVVREGQGWRIRWFTPQEEVPLCGHATLAAARVLFDAYQEPGDCLSLQSQSGELRVRRLGERLELDFPALAGEPITAPAGLAKALGHEPETVLSGRDSLLVVLADETAVRTCAPDLKALAALPWLGVIVTARGTDHDVVSRYFAPAIGIDEDPVTGAAHCMLVPYWAQRLGRAELRAYQCSQRGGELLCRVEGERVRLAGHAVLVSRGELLVG</sequence>
<feature type="active site" evidence="3">
    <location>
        <position position="47"/>
    </location>
</feature>
<protein>
    <submittedName>
        <fullName evidence="4">Isomerase</fullName>
    </submittedName>
</protein>
<keyword evidence="2 4" id="KW-0413">Isomerase</keyword>
<accession>A0A0B3BW85</accession>
<proteinExistence type="inferred from homology"/>
<dbReference type="AlphaFoldDB" id="A0A0B3BW85"/>
<gene>
    <name evidence="4" type="ORF">PT85_04230</name>
</gene>
<organism evidence="4 5">
    <name type="scientific">Pseudomonas flexibilis</name>
    <dbReference type="NCBI Taxonomy" id="706570"/>
    <lineage>
        <taxon>Bacteria</taxon>
        <taxon>Pseudomonadati</taxon>
        <taxon>Pseudomonadota</taxon>
        <taxon>Gammaproteobacteria</taxon>
        <taxon>Pseudomonadales</taxon>
        <taxon>Pseudomonadaceae</taxon>
        <taxon>Pseudomonas</taxon>
    </lineage>
</organism>
<comment type="caution">
    <text evidence="4">The sequence shown here is derived from an EMBL/GenBank/DDBJ whole genome shotgun (WGS) entry which is preliminary data.</text>
</comment>
<evidence type="ECO:0000313" key="4">
    <source>
        <dbReference type="EMBL" id="KHO65306.1"/>
    </source>
</evidence>
<dbReference type="Pfam" id="PF02567">
    <property type="entry name" value="PhzC-PhzF"/>
    <property type="match status" value="1"/>
</dbReference>
<dbReference type="RefSeq" id="WP_037009278.1">
    <property type="nucleotide sequence ID" value="NZ_FMUP01000001.1"/>
</dbReference>
<dbReference type="OrthoDB" id="9788221at2"/>
<evidence type="ECO:0000256" key="2">
    <source>
        <dbReference type="ARBA" id="ARBA00023235"/>
    </source>
</evidence>
<dbReference type="NCBIfam" id="TIGR00654">
    <property type="entry name" value="PhzF_family"/>
    <property type="match status" value="1"/>
</dbReference>
<dbReference type="PANTHER" id="PTHR13774:SF17">
    <property type="entry name" value="PHENAZINE BIOSYNTHESIS-LIKE DOMAIN-CONTAINING PROTEIN"/>
    <property type="match status" value="1"/>
</dbReference>
<dbReference type="PIRSF" id="PIRSF016184">
    <property type="entry name" value="PhzC_PhzF"/>
    <property type="match status" value="1"/>
</dbReference>
<dbReference type="PANTHER" id="PTHR13774">
    <property type="entry name" value="PHENAZINE BIOSYNTHESIS PROTEIN"/>
    <property type="match status" value="1"/>
</dbReference>
<dbReference type="Proteomes" id="UP000030980">
    <property type="component" value="Unassembled WGS sequence"/>
</dbReference>
<evidence type="ECO:0000256" key="1">
    <source>
        <dbReference type="ARBA" id="ARBA00008270"/>
    </source>
</evidence>
<dbReference type="SUPFAM" id="SSF54506">
    <property type="entry name" value="Diaminopimelate epimerase-like"/>
    <property type="match status" value="1"/>
</dbReference>
<reference evidence="4 5" key="1">
    <citation type="submission" date="2014-11" db="EMBL/GenBank/DDBJ databases">
        <title>Genome sequence of Pseudomonas tuomuerensis JCM 14085.</title>
        <authorList>
            <person name="Shin S.-K."/>
            <person name="Yi H."/>
        </authorList>
    </citation>
    <scope>NUCLEOTIDE SEQUENCE [LARGE SCALE GENOMIC DNA]</scope>
    <source>
        <strain evidence="4 5">JCM 14085</strain>
    </source>
</reference>
<dbReference type="Gene3D" id="3.10.310.10">
    <property type="entry name" value="Diaminopimelate Epimerase, Chain A, domain 1"/>
    <property type="match status" value="2"/>
</dbReference>